<evidence type="ECO:0000259" key="2">
    <source>
        <dbReference type="PROSITE" id="PS51406"/>
    </source>
</evidence>
<accession>A0AAV4JZV2</accession>
<evidence type="ECO:0000313" key="4">
    <source>
        <dbReference type="Proteomes" id="UP000762676"/>
    </source>
</evidence>
<dbReference type="InterPro" id="IPR014716">
    <property type="entry name" value="Fibrinogen_a/b/g_C_1"/>
</dbReference>
<dbReference type="InterPro" id="IPR050373">
    <property type="entry name" value="Fibrinogen_C-term_domain"/>
</dbReference>
<dbReference type="CDD" id="cd00087">
    <property type="entry name" value="FReD"/>
    <property type="match status" value="1"/>
</dbReference>
<dbReference type="InterPro" id="IPR020837">
    <property type="entry name" value="Fibrinogen_CS"/>
</dbReference>
<proteinExistence type="predicted"/>
<dbReference type="InterPro" id="IPR002181">
    <property type="entry name" value="Fibrinogen_a/b/g_C_dom"/>
</dbReference>
<dbReference type="SMART" id="SM00186">
    <property type="entry name" value="FBG"/>
    <property type="match status" value="1"/>
</dbReference>
<dbReference type="Pfam" id="PF00147">
    <property type="entry name" value="Fibrinogen_C"/>
    <property type="match status" value="1"/>
</dbReference>
<dbReference type="PROSITE" id="PS00514">
    <property type="entry name" value="FIBRINOGEN_C_1"/>
    <property type="match status" value="1"/>
</dbReference>
<dbReference type="PANTHER" id="PTHR19143:SF458">
    <property type="entry name" value="FIBRINOGEN C-TERMINAL DOMAIN-CONTAINING PROTEIN-RELATED"/>
    <property type="match status" value="1"/>
</dbReference>
<comment type="caution">
    <text evidence="3">The sequence shown here is derived from an EMBL/GenBank/DDBJ whole genome shotgun (WGS) entry which is preliminary data.</text>
</comment>
<protein>
    <submittedName>
        <fullName evidence="3">Tenascin-R</fullName>
    </submittedName>
</protein>
<sequence>MRKGMRDTLSTAIQEQAAIIANVSEECSGFDPAMANTSEVLLASMDGGFSQLGTSVQQNQLTITAQLENLRKTVTSEHIVANQGRNKSLSIQRDMLESLNRLESTLYSINNKTVAAVKDLVTEANSKTATQLQALMAGIFLPKVCKEGMVSISSQGSFPYPLIFPSKQGAFQFPHLCDPITDNGGWILIQRRTTGDINFHRKWADYKTGFGYLDNDFWLGNDNIHTITRTGTYELRIELRSQGKTSSARYSTFSVSDEKGKYTLRLGTFSGTSGDSLRLHNNHAFSTVDRDNDGSEANCAAYHKGGWWFSNCDASNLNGDWKGPANKGIEWETFVPHDKWIIFTEMKIRRVD</sequence>
<name>A0AAV4JZV2_9GAST</name>
<dbReference type="PANTHER" id="PTHR19143">
    <property type="entry name" value="FIBRINOGEN/TENASCIN/ANGIOPOEITIN"/>
    <property type="match status" value="1"/>
</dbReference>
<keyword evidence="4" id="KW-1185">Reference proteome</keyword>
<reference evidence="3 4" key="1">
    <citation type="journal article" date="2021" name="Elife">
        <title>Chloroplast acquisition without the gene transfer in kleptoplastic sea slugs, Plakobranchus ocellatus.</title>
        <authorList>
            <person name="Maeda T."/>
            <person name="Takahashi S."/>
            <person name="Yoshida T."/>
            <person name="Shimamura S."/>
            <person name="Takaki Y."/>
            <person name="Nagai Y."/>
            <person name="Toyoda A."/>
            <person name="Suzuki Y."/>
            <person name="Arimoto A."/>
            <person name="Ishii H."/>
            <person name="Satoh N."/>
            <person name="Nishiyama T."/>
            <person name="Hasebe M."/>
            <person name="Maruyama T."/>
            <person name="Minagawa J."/>
            <person name="Obokata J."/>
            <person name="Shigenobu S."/>
        </authorList>
    </citation>
    <scope>NUCLEOTIDE SEQUENCE [LARGE SCALE GENOMIC DNA]</scope>
</reference>
<dbReference type="EMBL" id="BMAT01010584">
    <property type="protein sequence ID" value="GFS27945.1"/>
    <property type="molecule type" value="Genomic_DNA"/>
</dbReference>
<keyword evidence="1" id="KW-1015">Disulfide bond</keyword>
<dbReference type="PROSITE" id="PS51406">
    <property type="entry name" value="FIBRINOGEN_C_2"/>
    <property type="match status" value="1"/>
</dbReference>
<dbReference type="AlphaFoldDB" id="A0AAV4JZV2"/>
<dbReference type="GO" id="GO:0005615">
    <property type="term" value="C:extracellular space"/>
    <property type="evidence" value="ECO:0007669"/>
    <property type="project" value="TreeGrafter"/>
</dbReference>
<evidence type="ECO:0000256" key="1">
    <source>
        <dbReference type="ARBA" id="ARBA00023157"/>
    </source>
</evidence>
<dbReference type="Proteomes" id="UP000762676">
    <property type="component" value="Unassembled WGS sequence"/>
</dbReference>
<feature type="domain" description="Fibrinogen C-terminal" evidence="2">
    <location>
        <begin position="136"/>
        <end position="352"/>
    </location>
</feature>
<dbReference type="Gene3D" id="3.90.215.10">
    <property type="entry name" value="Gamma Fibrinogen, chain A, domain 1"/>
    <property type="match status" value="1"/>
</dbReference>
<gene>
    <name evidence="3" type="ORF">ElyMa_005320000</name>
</gene>
<evidence type="ECO:0000313" key="3">
    <source>
        <dbReference type="EMBL" id="GFS27945.1"/>
    </source>
</evidence>
<organism evidence="3 4">
    <name type="scientific">Elysia marginata</name>
    <dbReference type="NCBI Taxonomy" id="1093978"/>
    <lineage>
        <taxon>Eukaryota</taxon>
        <taxon>Metazoa</taxon>
        <taxon>Spiralia</taxon>
        <taxon>Lophotrochozoa</taxon>
        <taxon>Mollusca</taxon>
        <taxon>Gastropoda</taxon>
        <taxon>Heterobranchia</taxon>
        <taxon>Euthyneura</taxon>
        <taxon>Panpulmonata</taxon>
        <taxon>Sacoglossa</taxon>
        <taxon>Placobranchoidea</taxon>
        <taxon>Plakobranchidae</taxon>
        <taxon>Elysia</taxon>
    </lineage>
</organism>
<dbReference type="SUPFAM" id="SSF56496">
    <property type="entry name" value="Fibrinogen C-terminal domain-like"/>
    <property type="match status" value="1"/>
</dbReference>
<dbReference type="InterPro" id="IPR036056">
    <property type="entry name" value="Fibrinogen-like_C"/>
</dbReference>